<organism evidence="7 8">
    <name type="scientific">Candidatus Egerieimonas intestinavium</name>
    <dbReference type="NCBI Taxonomy" id="2840777"/>
    <lineage>
        <taxon>Bacteria</taxon>
        <taxon>Bacillati</taxon>
        <taxon>Bacillota</taxon>
        <taxon>Clostridia</taxon>
        <taxon>Lachnospirales</taxon>
        <taxon>Lachnospiraceae</taxon>
        <taxon>Lachnospiraceae incertae sedis</taxon>
        <taxon>Candidatus Egerieimonas</taxon>
    </lineage>
</organism>
<evidence type="ECO:0000256" key="4">
    <source>
        <dbReference type="ARBA" id="ARBA00022989"/>
    </source>
</evidence>
<keyword evidence="2" id="KW-1003">Cell membrane</keyword>
<keyword evidence="4 6" id="KW-1133">Transmembrane helix</keyword>
<dbReference type="Pfam" id="PF02653">
    <property type="entry name" value="BPD_transp_2"/>
    <property type="match status" value="1"/>
</dbReference>
<evidence type="ECO:0000256" key="1">
    <source>
        <dbReference type="ARBA" id="ARBA00004651"/>
    </source>
</evidence>
<protein>
    <submittedName>
        <fullName evidence="7">ABC transporter permease</fullName>
    </submittedName>
</protein>
<feature type="transmembrane region" description="Helical" evidence="6">
    <location>
        <begin position="12"/>
        <end position="31"/>
    </location>
</feature>
<evidence type="ECO:0000256" key="3">
    <source>
        <dbReference type="ARBA" id="ARBA00022692"/>
    </source>
</evidence>
<sequence>MSGFLVSMEGAVSQGIVWGIMVLGVYITYKILDIADLTVDGSFALGSVVCALLIVKYEMNPLLAALIAGGAGMLAGAATGFLHTVCEIPAILAGILTQLGLWSVNLRILDGASNMPILKKETLFTGWVESTGMNQATVVMILGLIIAVVVIILLYWFFGTEVGAALRATGNNEDMIRALGVNTKGTKMLGLMISNGLVGLSGGLVAQMNKYGDINSGVGAIVVGLAAIVIGEVLMGRLISFGSKLSSAIVGSVLYFVIRAVVLRLGMKANDMKLFSAVFVAVALSVPVLIQKWRLKRSYVEGDK</sequence>
<reference evidence="7" key="1">
    <citation type="submission" date="2020-10" db="EMBL/GenBank/DDBJ databases">
        <authorList>
            <person name="Gilroy R."/>
        </authorList>
    </citation>
    <scope>NUCLEOTIDE SEQUENCE</scope>
    <source>
        <strain evidence="7">ChiSxjej1B13-7041</strain>
    </source>
</reference>
<evidence type="ECO:0000256" key="6">
    <source>
        <dbReference type="SAM" id="Phobius"/>
    </source>
</evidence>
<feature type="transmembrane region" description="Helical" evidence="6">
    <location>
        <begin position="218"/>
        <end position="239"/>
    </location>
</feature>
<dbReference type="EMBL" id="DVHU01000021">
    <property type="protein sequence ID" value="HIR92288.1"/>
    <property type="molecule type" value="Genomic_DNA"/>
</dbReference>
<accession>A0A9D1EHW1</accession>
<proteinExistence type="predicted"/>
<comment type="subcellular location">
    <subcellularLocation>
        <location evidence="1">Cell membrane</location>
        <topology evidence="1">Multi-pass membrane protein</topology>
    </subcellularLocation>
</comment>
<dbReference type="PANTHER" id="PTHR32196:SF69">
    <property type="entry name" value="BRANCHED-CHAIN AMINO ACID TRANSPORT SYSTEM, PERMEASE PROTEIN"/>
    <property type="match status" value="1"/>
</dbReference>
<dbReference type="GO" id="GO:0022857">
    <property type="term" value="F:transmembrane transporter activity"/>
    <property type="evidence" value="ECO:0007669"/>
    <property type="project" value="InterPro"/>
</dbReference>
<dbReference type="GO" id="GO:0005886">
    <property type="term" value="C:plasma membrane"/>
    <property type="evidence" value="ECO:0007669"/>
    <property type="project" value="UniProtKB-SubCell"/>
</dbReference>
<feature type="transmembrane region" description="Helical" evidence="6">
    <location>
        <begin position="62"/>
        <end position="82"/>
    </location>
</feature>
<dbReference type="AlphaFoldDB" id="A0A9D1EHW1"/>
<comment type="caution">
    <text evidence="7">The sequence shown here is derived from an EMBL/GenBank/DDBJ whole genome shotgun (WGS) entry which is preliminary data.</text>
</comment>
<evidence type="ECO:0000256" key="5">
    <source>
        <dbReference type="ARBA" id="ARBA00023136"/>
    </source>
</evidence>
<dbReference type="CDD" id="cd06574">
    <property type="entry name" value="TM_PBP1_branched-chain-AA_like"/>
    <property type="match status" value="1"/>
</dbReference>
<dbReference type="InterPro" id="IPR001851">
    <property type="entry name" value="ABC_transp_permease"/>
</dbReference>
<feature type="transmembrane region" description="Helical" evidence="6">
    <location>
        <begin position="245"/>
        <end position="262"/>
    </location>
</feature>
<gene>
    <name evidence="7" type="ORF">IAB98_02550</name>
</gene>
<evidence type="ECO:0000313" key="7">
    <source>
        <dbReference type="EMBL" id="HIR92288.1"/>
    </source>
</evidence>
<keyword evidence="5 6" id="KW-0472">Membrane</keyword>
<reference evidence="7" key="2">
    <citation type="journal article" date="2021" name="PeerJ">
        <title>Extensive microbial diversity within the chicken gut microbiome revealed by metagenomics and culture.</title>
        <authorList>
            <person name="Gilroy R."/>
            <person name="Ravi A."/>
            <person name="Getino M."/>
            <person name="Pursley I."/>
            <person name="Horton D.L."/>
            <person name="Alikhan N.F."/>
            <person name="Baker D."/>
            <person name="Gharbi K."/>
            <person name="Hall N."/>
            <person name="Watson M."/>
            <person name="Adriaenssens E.M."/>
            <person name="Foster-Nyarko E."/>
            <person name="Jarju S."/>
            <person name="Secka A."/>
            <person name="Antonio M."/>
            <person name="Oren A."/>
            <person name="Chaudhuri R.R."/>
            <person name="La Ragione R."/>
            <person name="Hildebrand F."/>
            <person name="Pallen M.J."/>
        </authorList>
    </citation>
    <scope>NUCLEOTIDE SEQUENCE</scope>
    <source>
        <strain evidence="7">ChiSxjej1B13-7041</strain>
    </source>
</reference>
<feature type="transmembrane region" description="Helical" evidence="6">
    <location>
        <begin position="37"/>
        <end position="55"/>
    </location>
</feature>
<evidence type="ECO:0000313" key="8">
    <source>
        <dbReference type="Proteomes" id="UP000886841"/>
    </source>
</evidence>
<name>A0A9D1EHW1_9FIRM</name>
<keyword evidence="3 6" id="KW-0812">Transmembrane</keyword>
<feature type="transmembrane region" description="Helical" evidence="6">
    <location>
        <begin position="138"/>
        <end position="158"/>
    </location>
</feature>
<dbReference type="PANTHER" id="PTHR32196">
    <property type="entry name" value="ABC TRANSPORTER PERMEASE PROTEIN YPHD-RELATED-RELATED"/>
    <property type="match status" value="1"/>
</dbReference>
<feature type="transmembrane region" description="Helical" evidence="6">
    <location>
        <begin position="188"/>
        <end position="206"/>
    </location>
</feature>
<feature type="transmembrane region" description="Helical" evidence="6">
    <location>
        <begin position="88"/>
        <end position="109"/>
    </location>
</feature>
<dbReference type="Proteomes" id="UP000886841">
    <property type="component" value="Unassembled WGS sequence"/>
</dbReference>
<feature type="transmembrane region" description="Helical" evidence="6">
    <location>
        <begin position="274"/>
        <end position="290"/>
    </location>
</feature>
<evidence type="ECO:0000256" key="2">
    <source>
        <dbReference type="ARBA" id="ARBA00022475"/>
    </source>
</evidence>